<dbReference type="Proteomes" id="UP000266273">
    <property type="component" value="Unassembled WGS sequence"/>
</dbReference>
<evidence type="ECO:0000313" key="5">
    <source>
        <dbReference type="EMBL" id="RIA47422.1"/>
    </source>
</evidence>
<feature type="domain" description="Dihydroorotase catalytic" evidence="4">
    <location>
        <begin position="65"/>
        <end position="251"/>
    </location>
</feature>
<protein>
    <submittedName>
        <fullName evidence="5">Dihydroorotase</fullName>
    </submittedName>
</protein>
<sequence>MNAPVLPARREPSQPLALINARLLCPTSGRDERGGVYVENGVIADLGPHLADAGPPGVETINCEGKLLAPGLIDMRVFAGEPGLEHRETLETASLAAAAGGVTTIICMPNTQPVIDGVALVDFIERRARDIAIVNIHPMAAATKGLAGEVISEIGLLKSAGAVAFTEGRASVPSAQLMRLLLAYARDFDALVVQFPDEHTLADGGVMNEGEVSLRLGLPGIPDVAETIVLARDVRLVGLTGARYHAAPISCAGSLDVLRRARADGLPVSCGVSINHLALNENDVGAYRTYFKLRPPLRTEEDRQAMVRGLRDGEIDVIVSSHDPQDFDAKRRPFEEAADGAIGLETLLAAALRLYHNGEVPLQRLLHALSARPAELLGLPGGRLATGAPADLIVVDLNAPWVVEERALRSKSKNTPFEDQMFQGRVMMTLVAGRIVYRYAAADHA</sequence>
<keyword evidence="1" id="KW-0862">Zinc</keyword>
<dbReference type="RefSeq" id="WP_119062293.1">
    <property type="nucleotide sequence ID" value="NZ_QXDF01000003.1"/>
</dbReference>
<proteinExistence type="predicted"/>
<keyword evidence="2" id="KW-0665">Pyrimidine biosynthesis</keyword>
<keyword evidence="6" id="KW-1185">Reference proteome</keyword>
<dbReference type="GO" id="GO:0004151">
    <property type="term" value="F:dihydroorotase activity"/>
    <property type="evidence" value="ECO:0007669"/>
    <property type="project" value="InterPro"/>
</dbReference>
<dbReference type="SUPFAM" id="SSF51338">
    <property type="entry name" value="Composite domain of metallo-dependent hydrolases"/>
    <property type="match status" value="1"/>
</dbReference>
<dbReference type="EMBL" id="QXDF01000003">
    <property type="protein sequence ID" value="RIA47422.1"/>
    <property type="molecule type" value="Genomic_DNA"/>
</dbReference>
<dbReference type="Gene3D" id="3.20.20.140">
    <property type="entry name" value="Metal-dependent hydrolases"/>
    <property type="match status" value="1"/>
</dbReference>
<dbReference type="InterPro" id="IPR011059">
    <property type="entry name" value="Metal-dep_hydrolase_composite"/>
</dbReference>
<evidence type="ECO:0000256" key="2">
    <source>
        <dbReference type="ARBA" id="ARBA00022975"/>
    </source>
</evidence>
<evidence type="ECO:0000259" key="4">
    <source>
        <dbReference type="Pfam" id="PF12890"/>
    </source>
</evidence>
<dbReference type="NCBIfam" id="TIGR00857">
    <property type="entry name" value="pyrC_multi"/>
    <property type="match status" value="1"/>
</dbReference>
<gene>
    <name evidence="5" type="ORF">BXY53_2501</name>
</gene>
<dbReference type="OrthoDB" id="9775759at2"/>
<dbReference type="SUPFAM" id="SSF51556">
    <property type="entry name" value="Metallo-dependent hydrolases"/>
    <property type="match status" value="1"/>
</dbReference>
<dbReference type="AlphaFoldDB" id="A0A397PEI3"/>
<reference evidence="5 6" key="1">
    <citation type="submission" date="2018-08" db="EMBL/GenBank/DDBJ databases">
        <title>Genomic Encyclopedia of Archaeal and Bacterial Type Strains, Phase II (KMG-II): from individual species to whole genera.</title>
        <authorList>
            <person name="Goeker M."/>
        </authorList>
    </citation>
    <scope>NUCLEOTIDE SEQUENCE [LARGE SCALE GENOMIC DNA]</scope>
    <source>
        <strain evidence="5 6">DSM 5002</strain>
    </source>
</reference>
<dbReference type="InterPro" id="IPR050138">
    <property type="entry name" value="DHOase/Allantoinase_Hydrolase"/>
</dbReference>
<dbReference type="GO" id="GO:0006145">
    <property type="term" value="P:purine nucleobase catabolic process"/>
    <property type="evidence" value="ECO:0007669"/>
    <property type="project" value="TreeGrafter"/>
</dbReference>
<evidence type="ECO:0000259" key="3">
    <source>
        <dbReference type="Pfam" id="PF07969"/>
    </source>
</evidence>
<dbReference type="Pfam" id="PF07969">
    <property type="entry name" value="Amidohydro_3"/>
    <property type="match status" value="1"/>
</dbReference>
<dbReference type="InterPro" id="IPR024403">
    <property type="entry name" value="DHOase_cat"/>
</dbReference>
<accession>A0A397PEI3</accession>
<dbReference type="Gene3D" id="2.30.40.10">
    <property type="entry name" value="Urease, subunit C, domain 1"/>
    <property type="match status" value="1"/>
</dbReference>
<feature type="domain" description="Amidohydrolase 3" evidence="3">
    <location>
        <begin position="357"/>
        <end position="437"/>
    </location>
</feature>
<dbReference type="PANTHER" id="PTHR43668">
    <property type="entry name" value="ALLANTOINASE"/>
    <property type="match status" value="1"/>
</dbReference>
<dbReference type="GO" id="GO:0006221">
    <property type="term" value="P:pyrimidine nucleotide biosynthetic process"/>
    <property type="evidence" value="ECO:0007669"/>
    <property type="project" value="UniProtKB-KW"/>
</dbReference>
<dbReference type="Pfam" id="PF12890">
    <property type="entry name" value="DHOase"/>
    <property type="match status" value="1"/>
</dbReference>
<dbReference type="InterPro" id="IPR004722">
    <property type="entry name" value="DHOase"/>
</dbReference>
<dbReference type="GO" id="GO:0005737">
    <property type="term" value="C:cytoplasm"/>
    <property type="evidence" value="ECO:0007669"/>
    <property type="project" value="TreeGrafter"/>
</dbReference>
<dbReference type="PANTHER" id="PTHR43668:SF2">
    <property type="entry name" value="ALLANTOINASE"/>
    <property type="match status" value="1"/>
</dbReference>
<dbReference type="CDD" id="cd01317">
    <property type="entry name" value="DHOase_IIa"/>
    <property type="match status" value="1"/>
</dbReference>
<evidence type="ECO:0000256" key="1">
    <source>
        <dbReference type="ARBA" id="ARBA00022833"/>
    </source>
</evidence>
<evidence type="ECO:0000313" key="6">
    <source>
        <dbReference type="Proteomes" id="UP000266273"/>
    </source>
</evidence>
<name>A0A397PEI3_9HYPH</name>
<dbReference type="InterPro" id="IPR013108">
    <property type="entry name" value="Amidohydro_3"/>
</dbReference>
<dbReference type="GO" id="GO:0004038">
    <property type="term" value="F:allantoinase activity"/>
    <property type="evidence" value="ECO:0007669"/>
    <property type="project" value="TreeGrafter"/>
</dbReference>
<dbReference type="InterPro" id="IPR032466">
    <property type="entry name" value="Metal_Hydrolase"/>
</dbReference>
<organism evidence="5 6">
    <name type="scientific">Dichotomicrobium thermohalophilum</name>
    <dbReference type="NCBI Taxonomy" id="933063"/>
    <lineage>
        <taxon>Bacteria</taxon>
        <taxon>Pseudomonadati</taxon>
        <taxon>Pseudomonadota</taxon>
        <taxon>Alphaproteobacteria</taxon>
        <taxon>Hyphomicrobiales</taxon>
        <taxon>Hyphomicrobiaceae</taxon>
        <taxon>Dichotomicrobium</taxon>
    </lineage>
</organism>
<comment type="caution">
    <text evidence="5">The sequence shown here is derived from an EMBL/GenBank/DDBJ whole genome shotgun (WGS) entry which is preliminary data.</text>
</comment>
<dbReference type="GO" id="GO:0046872">
    <property type="term" value="F:metal ion binding"/>
    <property type="evidence" value="ECO:0007669"/>
    <property type="project" value="InterPro"/>
</dbReference>